<proteinExistence type="predicted"/>
<dbReference type="Proteomes" id="UP000245119">
    <property type="component" value="Linkage Group LG14"/>
</dbReference>
<gene>
    <name evidence="3" type="ORF">C0Q70_21392</name>
</gene>
<dbReference type="EMBL" id="PZQS01000014">
    <property type="protein sequence ID" value="PVD18839.1"/>
    <property type="molecule type" value="Genomic_DNA"/>
</dbReference>
<evidence type="ECO:0000256" key="2">
    <source>
        <dbReference type="SAM" id="SignalP"/>
    </source>
</evidence>
<evidence type="ECO:0000313" key="4">
    <source>
        <dbReference type="Proteomes" id="UP000245119"/>
    </source>
</evidence>
<keyword evidence="2" id="KW-0732">Signal</keyword>
<feature type="region of interest" description="Disordered" evidence="1">
    <location>
        <begin position="134"/>
        <end position="160"/>
    </location>
</feature>
<accession>A0A2T7NCE1</accession>
<sequence length="231" mass="25511">MSPIVFAVIAAIIPGLFGGLTQGLAVPQTTRPSLDYLRQEVNRLYQLNSYLRRVSTNKRCDYYRHLCQQRSKGHAWGYEGQPENEQARGRWSFSGNDYNHYSYYYNLYSREYNDLMRSLDNQCRRCFNYGLPSSTPATTTTTTEAPTTTQSPTTPEPTTTTSTIISMITSAIQSTVSTTSPVICRKRGGGASSGCIPTPAETTSTTVAPLETTGTTTPAMCRKRGVPCIPI</sequence>
<evidence type="ECO:0000313" key="3">
    <source>
        <dbReference type="EMBL" id="PVD18839.1"/>
    </source>
</evidence>
<organism evidence="3 4">
    <name type="scientific">Pomacea canaliculata</name>
    <name type="common">Golden apple snail</name>
    <dbReference type="NCBI Taxonomy" id="400727"/>
    <lineage>
        <taxon>Eukaryota</taxon>
        <taxon>Metazoa</taxon>
        <taxon>Spiralia</taxon>
        <taxon>Lophotrochozoa</taxon>
        <taxon>Mollusca</taxon>
        <taxon>Gastropoda</taxon>
        <taxon>Caenogastropoda</taxon>
        <taxon>Architaenioglossa</taxon>
        <taxon>Ampullarioidea</taxon>
        <taxon>Ampullariidae</taxon>
        <taxon>Pomacea</taxon>
    </lineage>
</organism>
<feature type="signal peptide" evidence="2">
    <location>
        <begin position="1"/>
        <end position="18"/>
    </location>
</feature>
<reference evidence="3 4" key="1">
    <citation type="submission" date="2018-04" db="EMBL/GenBank/DDBJ databases">
        <title>The genome of golden apple snail Pomacea canaliculata provides insight into stress tolerance and invasive adaptation.</title>
        <authorList>
            <person name="Liu C."/>
            <person name="Liu B."/>
            <person name="Ren Y."/>
            <person name="Zhang Y."/>
            <person name="Wang H."/>
            <person name="Li S."/>
            <person name="Jiang F."/>
            <person name="Yin L."/>
            <person name="Zhang G."/>
            <person name="Qian W."/>
            <person name="Fan W."/>
        </authorList>
    </citation>
    <scope>NUCLEOTIDE SEQUENCE [LARGE SCALE GENOMIC DNA]</scope>
    <source>
        <strain evidence="3">SZHN2017</strain>
        <tissue evidence="3">Muscle</tissue>
    </source>
</reference>
<protein>
    <submittedName>
        <fullName evidence="3">Uncharacterized protein</fullName>
    </submittedName>
</protein>
<name>A0A2T7NCE1_POMCA</name>
<feature type="chain" id="PRO_5015624524" evidence="2">
    <location>
        <begin position="19"/>
        <end position="231"/>
    </location>
</feature>
<evidence type="ECO:0000256" key="1">
    <source>
        <dbReference type="SAM" id="MobiDB-lite"/>
    </source>
</evidence>
<comment type="caution">
    <text evidence="3">The sequence shown here is derived from an EMBL/GenBank/DDBJ whole genome shotgun (WGS) entry which is preliminary data.</text>
</comment>
<keyword evidence="4" id="KW-1185">Reference proteome</keyword>
<dbReference type="AlphaFoldDB" id="A0A2T7NCE1"/>